<dbReference type="PANTHER" id="PTHR23513:SF6">
    <property type="entry name" value="MAJOR FACILITATOR SUPERFAMILY ASSOCIATED DOMAIN-CONTAINING PROTEIN"/>
    <property type="match status" value="1"/>
</dbReference>
<feature type="transmembrane region" description="Helical" evidence="6">
    <location>
        <begin position="370"/>
        <end position="388"/>
    </location>
</feature>
<feature type="transmembrane region" description="Helical" evidence="6">
    <location>
        <begin position="17"/>
        <end position="39"/>
    </location>
</feature>
<dbReference type="GO" id="GO:0022857">
    <property type="term" value="F:transmembrane transporter activity"/>
    <property type="evidence" value="ECO:0007669"/>
    <property type="project" value="InterPro"/>
</dbReference>
<evidence type="ECO:0000313" key="9">
    <source>
        <dbReference type="Proteomes" id="UP000198243"/>
    </source>
</evidence>
<dbReference type="InterPro" id="IPR036259">
    <property type="entry name" value="MFS_trans_sf"/>
</dbReference>
<evidence type="ECO:0000256" key="3">
    <source>
        <dbReference type="ARBA" id="ARBA00022692"/>
    </source>
</evidence>
<proteinExistence type="predicted"/>
<dbReference type="RefSeq" id="WP_089018564.1">
    <property type="nucleotide sequence ID" value="NZ_LT607412.1"/>
</dbReference>
<gene>
    <name evidence="8" type="ORF">GA0070607_2795</name>
</gene>
<feature type="transmembrane region" description="Helical" evidence="6">
    <location>
        <begin position="162"/>
        <end position="188"/>
    </location>
</feature>
<dbReference type="PANTHER" id="PTHR23513">
    <property type="entry name" value="INTEGRAL MEMBRANE EFFLUX PROTEIN-RELATED"/>
    <property type="match status" value="1"/>
</dbReference>
<evidence type="ECO:0000256" key="1">
    <source>
        <dbReference type="ARBA" id="ARBA00004651"/>
    </source>
</evidence>
<dbReference type="GO" id="GO:0005886">
    <property type="term" value="C:plasma membrane"/>
    <property type="evidence" value="ECO:0007669"/>
    <property type="project" value="UniProtKB-SubCell"/>
</dbReference>
<protein>
    <submittedName>
        <fullName evidence="8">Major Facilitator Superfamily protein</fullName>
    </submittedName>
</protein>
<feature type="transmembrane region" description="Helical" evidence="6">
    <location>
        <begin position="221"/>
        <end position="243"/>
    </location>
</feature>
<name>A0A1C4VWY4_9ACTN</name>
<accession>A0A1C4VWY4</accession>
<feature type="transmembrane region" description="Helical" evidence="6">
    <location>
        <begin position="78"/>
        <end position="96"/>
    </location>
</feature>
<dbReference type="SUPFAM" id="SSF103473">
    <property type="entry name" value="MFS general substrate transporter"/>
    <property type="match status" value="1"/>
</dbReference>
<dbReference type="OrthoDB" id="3460055at2"/>
<feature type="transmembrane region" description="Helical" evidence="6">
    <location>
        <begin position="341"/>
        <end position="364"/>
    </location>
</feature>
<sequence>MSWGTARVLTDRDAGRYLGGVLVSGFGTAAMLLVAGIWVKELSGSSSLAALVTLGVWAPTLVGPLLGLLADRFRRRPLLIVLHAVMAALLPVLLLVDSAARVWLIFVVMTAYGISFVLSDAAEAALVPAVVPGPLLGDFNGLRTTINEGMKLLAPLAGAGLFAAYGAHPVVLLDAATFVLAGVVFWSLRVREQPPGRPERWSRQLADGWGHLRRHRALRHVVGCAALTMVLMGLNGAVAYAVVDAGLGRPPEFNGVLATVQGVGSLLGGLAAGSLLRRFGDRRVVAGAVAVFAVGLALRATTSVGLVVAGGLAVGLGVPLVLVTVWTAVQRETPGELVGRVASTVNTLTFGPSTVALLAGASLLEIVDHRLILLTAAVAAVPLALWSLRAPPAPQGGPEASVPVRAAERAG</sequence>
<feature type="transmembrane region" description="Helical" evidence="6">
    <location>
        <begin position="125"/>
        <end position="142"/>
    </location>
</feature>
<dbReference type="InterPro" id="IPR020846">
    <property type="entry name" value="MFS_dom"/>
</dbReference>
<evidence type="ECO:0000256" key="6">
    <source>
        <dbReference type="SAM" id="Phobius"/>
    </source>
</evidence>
<dbReference type="Pfam" id="PF07690">
    <property type="entry name" value="MFS_1"/>
    <property type="match status" value="1"/>
</dbReference>
<dbReference type="EMBL" id="LT607412">
    <property type="protein sequence ID" value="SCE88524.1"/>
    <property type="molecule type" value="Genomic_DNA"/>
</dbReference>
<keyword evidence="3 6" id="KW-0812">Transmembrane</keyword>
<organism evidence="8 9">
    <name type="scientific">Micromonospora coriariae</name>
    <dbReference type="NCBI Taxonomy" id="285665"/>
    <lineage>
        <taxon>Bacteria</taxon>
        <taxon>Bacillati</taxon>
        <taxon>Actinomycetota</taxon>
        <taxon>Actinomycetes</taxon>
        <taxon>Micromonosporales</taxon>
        <taxon>Micromonosporaceae</taxon>
        <taxon>Micromonospora</taxon>
    </lineage>
</organism>
<evidence type="ECO:0000259" key="7">
    <source>
        <dbReference type="PROSITE" id="PS50850"/>
    </source>
</evidence>
<keyword evidence="4 6" id="KW-1133">Transmembrane helix</keyword>
<keyword evidence="9" id="KW-1185">Reference proteome</keyword>
<dbReference type="PROSITE" id="PS50850">
    <property type="entry name" value="MFS"/>
    <property type="match status" value="1"/>
</dbReference>
<comment type="subcellular location">
    <subcellularLocation>
        <location evidence="1">Cell membrane</location>
        <topology evidence="1">Multi-pass membrane protein</topology>
    </subcellularLocation>
</comment>
<evidence type="ECO:0000256" key="2">
    <source>
        <dbReference type="ARBA" id="ARBA00022475"/>
    </source>
</evidence>
<feature type="transmembrane region" description="Helical" evidence="6">
    <location>
        <begin position="255"/>
        <end position="276"/>
    </location>
</feature>
<feature type="transmembrane region" description="Helical" evidence="6">
    <location>
        <begin position="102"/>
        <end position="118"/>
    </location>
</feature>
<feature type="domain" description="Major facilitator superfamily (MFS) profile" evidence="7">
    <location>
        <begin position="13"/>
        <end position="394"/>
    </location>
</feature>
<feature type="transmembrane region" description="Helical" evidence="6">
    <location>
        <begin position="306"/>
        <end position="329"/>
    </location>
</feature>
<evidence type="ECO:0000256" key="5">
    <source>
        <dbReference type="ARBA" id="ARBA00023136"/>
    </source>
</evidence>
<feature type="transmembrane region" description="Helical" evidence="6">
    <location>
        <begin position="45"/>
        <end position="66"/>
    </location>
</feature>
<dbReference type="Proteomes" id="UP000198243">
    <property type="component" value="Chromosome I"/>
</dbReference>
<evidence type="ECO:0000256" key="4">
    <source>
        <dbReference type="ARBA" id="ARBA00022989"/>
    </source>
</evidence>
<dbReference type="InterPro" id="IPR011701">
    <property type="entry name" value="MFS"/>
</dbReference>
<keyword evidence="5 6" id="KW-0472">Membrane</keyword>
<evidence type="ECO:0000313" key="8">
    <source>
        <dbReference type="EMBL" id="SCE88524.1"/>
    </source>
</evidence>
<dbReference type="AlphaFoldDB" id="A0A1C4VWY4"/>
<dbReference type="Gene3D" id="1.20.1250.20">
    <property type="entry name" value="MFS general substrate transporter like domains"/>
    <property type="match status" value="1"/>
</dbReference>
<dbReference type="CDD" id="cd06173">
    <property type="entry name" value="MFS_MefA_like"/>
    <property type="match status" value="1"/>
</dbReference>
<keyword evidence="2" id="KW-1003">Cell membrane</keyword>
<reference evidence="9" key="1">
    <citation type="submission" date="2016-06" db="EMBL/GenBank/DDBJ databases">
        <authorList>
            <person name="Varghese N."/>
            <person name="Submissions Spin"/>
        </authorList>
    </citation>
    <scope>NUCLEOTIDE SEQUENCE [LARGE SCALE GENOMIC DNA]</scope>
    <source>
        <strain evidence="9">DSM 44875</strain>
    </source>
</reference>